<reference evidence="1 2" key="1">
    <citation type="submission" date="2016-07" db="EMBL/GenBank/DDBJ databases">
        <title>Multiple horizontal gene transfer events from other fungi enriched the ability of initially mycotrophic Trichoderma (Ascomycota) to feed on dead plant biomass.</title>
        <authorList>
            <consortium name="DOE Joint Genome Institute"/>
            <person name="Aerts A."/>
            <person name="Atanasova L."/>
            <person name="Chenthamara K."/>
            <person name="Zhang J."/>
            <person name="Grujic M."/>
            <person name="Henrissat B."/>
            <person name="Kuo A."/>
            <person name="Salamov A."/>
            <person name="Lipzen A."/>
            <person name="Labutti K."/>
            <person name="Barry K."/>
            <person name="Miao Y."/>
            <person name="Rahimi M.J."/>
            <person name="Shen Q."/>
            <person name="Grigoriev I.V."/>
            <person name="Kubicek C.P."/>
            <person name="Druzhinina I.S."/>
        </authorList>
    </citation>
    <scope>NUCLEOTIDE SEQUENCE [LARGE SCALE GENOMIC DNA]</scope>
    <source>
        <strain evidence="1 2">ATCC 18648</strain>
    </source>
</reference>
<dbReference type="OrthoDB" id="10642282at2759"/>
<dbReference type="Proteomes" id="UP000240760">
    <property type="component" value="Unassembled WGS sequence"/>
</dbReference>
<organism evidence="1 2">
    <name type="scientific">Trichoderma longibrachiatum ATCC 18648</name>
    <dbReference type="NCBI Taxonomy" id="983965"/>
    <lineage>
        <taxon>Eukaryota</taxon>
        <taxon>Fungi</taxon>
        <taxon>Dikarya</taxon>
        <taxon>Ascomycota</taxon>
        <taxon>Pezizomycotina</taxon>
        <taxon>Sordariomycetes</taxon>
        <taxon>Hypocreomycetidae</taxon>
        <taxon>Hypocreales</taxon>
        <taxon>Hypocreaceae</taxon>
        <taxon>Trichoderma</taxon>
    </lineage>
</organism>
<protein>
    <submittedName>
        <fullName evidence="1">Uncharacterized protein</fullName>
    </submittedName>
</protein>
<name>A0A2T4BVW6_TRILO</name>
<evidence type="ECO:0000313" key="2">
    <source>
        <dbReference type="Proteomes" id="UP000240760"/>
    </source>
</evidence>
<evidence type="ECO:0000313" key="1">
    <source>
        <dbReference type="EMBL" id="PTB73386.1"/>
    </source>
</evidence>
<proteinExistence type="predicted"/>
<dbReference type="EMBL" id="KZ679138">
    <property type="protein sequence ID" value="PTB73386.1"/>
    <property type="molecule type" value="Genomic_DNA"/>
</dbReference>
<dbReference type="AlphaFoldDB" id="A0A2T4BVW6"/>
<gene>
    <name evidence="1" type="ORF">M440DRAFT_130133</name>
</gene>
<keyword evidence="2" id="KW-1185">Reference proteome</keyword>
<accession>A0A2T4BVW6</accession>
<sequence length="196" mass="22063">MTGRRPRRLMERRGTPSQCLGRLCSCNELGFRRLAVSMQLLEGFLADEEIQWSLPLAPGRQHGSVHSSIGDWGGKLFFTLARLQPRDALREIQLEESIESPSTTVMGKTFRSLRPITQSQQIRNIAELDSTTVSLALPTSVDAKAARFIVTLGATESWPRLRFASRTQIWLPGQKSSYWTSTVLRIHVPSREFIPA</sequence>